<dbReference type="CDD" id="cd01949">
    <property type="entry name" value="GGDEF"/>
    <property type="match status" value="1"/>
</dbReference>
<dbReference type="Pfam" id="PF07695">
    <property type="entry name" value="7TMR-DISM_7TM"/>
    <property type="match status" value="1"/>
</dbReference>
<dbReference type="RefSeq" id="WP_073324361.1">
    <property type="nucleotide sequence ID" value="NZ_FQWD01000005.1"/>
</dbReference>
<dbReference type="PANTHER" id="PTHR45138">
    <property type="entry name" value="REGULATORY COMPONENTS OF SENSORY TRANSDUCTION SYSTEM"/>
    <property type="match status" value="1"/>
</dbReference>
<dbReference type="GO" id="GO:0005886">
    <property type="term" value="C:plasma membrane"/>
    <property type="evidence" value="ECO:0007669"/>
    <property type="project" value="TreeGrafter"/>
</dbReference>
<evidence type="ECO:0000256" key="2">
    <source>
        <dbReference type="ARBA" id="ARBA00012528"/>
    </source>
</evidence>
<organism evidence="7 8">
    <name type="scientific">Marisediminitalea aggregata</name>
    <dbReference type="NCBI Taxonomy" id="634436"/>
    <lineage>
        <taxon>Bacteria</taxon>
        <taxon>Pseudomonadati</taxon>
        <taxon>Pseudomonadota</taxon>
        <taxon>Gammaproteobacteria</taxon>
        <taxon>Alteromonadales</taxon>
        <taxon>Alteromonadaceae</taxon>
        <taxon>Marisediminitalea</taxon>
    </lineage>
</organism>
<comment type="catalytic activity">
    <reaction evidence="3">
        <text>2 GTP = 3',3'-c-di-GMP + 2 diphosphate</text>
        <dbReference type="Rhea" id="RHEA:24898"/>
        <dbReference type="ChEBI" id="CHEBI:33019"/>
        <dbReference type="ChEBI" id="CHEBI:37565"/>
        <dbReference type="ChEBI" id="CHEBI:58805"/>
        <dbReference type="EC" id="2.7.7.65"/>
    </reaction>
</comment>
<feature type="transmembrane region" description="Helical" evidence="5">
    <location>
        <begin position="216"/>
        <end position="241"/>
    </location>
</feature>
<keyword evidence="5" id="KW-0472">Membrane</keyword>
<evidence type="ECO:0000313" key="8">
    <source>
        <dbReference type="Proteomes" id="UP000184520"/>
    </source>
</evidence>
<evidence type="ECO:0000256" key="5">
    <source>
        <dbReference type="SAM" id="Phobius"/>
    </source>
</evidence>
<protein>
    <recommendedName>
        <fullName evidence="2">diguanylate cyclase</fullName>
        <ecNumber evidence="2">2.7.7.65</ecNumber>
    </recommendedName>
</protein>
<dbReference type="PROSITE" id="PS50887">
    <property type="entry name" value="GGDEF"/>
    <property type="match status" value="1"/>
</dbReference>
<feature type="transmembrane region" description="Helical" evidence="5">
    <location>
        <begin position="14"/>
        <end position="35"/>
    </location>
</feature>
<dbReference type="InterPro" id="IPR050469">
    <property type="entry name" value="Diguanylate_Cyclase"/>
</dbReference>
<dbReference type="GO" id="GO:1902201">
    <property type="term" value="P:negative regulation of bacterial-type flagellum-dependent cell motility"/>
    <property type="evidence" value="ECO:0007669"/>
    <property type="project" value="TreeGrafter"/>
</dbReference>
<dbReference type="AlphaFoldDB" id="A0A1M5P0A7"/>
<dbReference type="OrthoDB" id="5289013at2"/>
<dbReference type="STRING" id="634436.SAMN05216361_3420"/>
<reference evidence="8" key="1">
    <citation type="submission" date="2016-11" db="EMBL/GenBank/DDBJ databases">
        <authorList>
            <person name="Varghese N."/>
            <person name="Submissions S."/>
        </authorList>
    </citation>
    <scope>NUCLEOTIDE SEQUENCE [LARGE SCALE GENOMIC DNA]</scope>
    <source>
        <strain evidence="8">CGMCC 1.8995</strain>
    </source>
</reference>
<dbReference type="PANTHER" id="PTHR45138:SF9">
    <property type="entry name" value="DIGUANYLATE CYCLASE DGCM-RELATED"/>
    <property type="match status" value="1"/>
</dbReference>
<dbReference type="EMBL" id="FQWD01000005">
    <property type="protein sequence ID" value="SHG95201.1"/>
    <property type="molecule type" value="Genomic_DNA"/>
</dbReference>
<keyword evidence="5" id="KW-1133">Transmembrane helix</keyword>
<dbReference type="InterPro" id="IPR011623">
    <property type="entry name" value="7TMR_DISM_rcpt_extracell_dom1"/>
</dbReference>
<comment type="cofactor">
    <cofactor evidence="1">
        <name>Mg(2+)</name>
        <dbReference type="ChEBI" id="CHEBI:18420"/>
    </cofactor>
</comment>
<evidence type="ECO:0000259" key="6">
    <source>
        <dbReference type="PROSITE" id="PS50887"/>
    </source>
</evidence>
<feature type="transmembrane region" description="Helical" evidence="5">
    <location>
        <begin position="284"/>
        <end position="302"/>
    </location>
</feature>
<dbReference type="GO" id="GO:0052621">
    <property type="term" value="F:diguanylate cyclase activity"/>
    <property type="evidence" value="ECO:0007669"/>
    <property type="project" value="UniProtKB-EC"/>
</dbReference>
<dbReference type="Proteomes" id="UP000184520">
    <property type="component" value="Unassembled WGS sequence"/>
</dbReference>
<dbReference type="Gene3D" id="3.30.70.270">
    <property type="match status" value="1"/>
</dbReference>
<feature type="domain" description="GGDEF" evidence="6">
    <location>
        <begin position="489"/>
        <end position="623"/>
    </location>
</feature>
<proteinExistence type="predicted"/>
<keyword evidence="8" id="KW-1185">Reference proteome</keyword>
<dbReference type="InterPro" id="IPR043128">
    <property type="entry name" value="Rev_trsase/Diguanyl_cyclase"/>
</dbReference>
<evidence type="ECO:0000256" key="3">
    <source>
        <dbReference type="ARBA" id="ARBA00034247"/>
    </source>
</evidence>
<keyword evidence="4" id="KW-0175">Coiled coil</keyword>
<dbReference type="NCBIfam" id="TIGR00254">
    <property type="entry name" value="GGDEF"/>
    <property type="match status" value="1"/>
</dbReference>
<feature type="coiled-coil region" evidence="4">
    <location>
        <begin position="405"/>
        <end position="461"/>
    </location>
</feature>
<evidence type="ECO:0000256" key="4">
    <source>
        <dbReference type="SAM" id="Coils"/>
    </source>
</evidence>
<dbReference type="EC" id="2.7.7.65" evidence="2"/>
<dbReference type="Pfam" id="PF07696">
    <property type="entry name" value="7TMR-DISMED2"/>
    <property type="match status" value="1"/>
</dbReference>
<dbReference type="SMART" id="SM00267">
    <property type="entry name" value="GGDEF"/>
    <property type="match status" value="1"/>
</dbReference>
<accession>A0A1M5P0A7</accession>
<dbReference type="FunFam" id="3.30.70.270:FF:000001">
    <property type="entry name" value="Diguanylate cyclase domain protein"/>
    <property type="match status" value="1"/>
</dbReference>
<dbReference type="Pfam" id="PF00990">
    <property type="entry name" value="GGDEF"/>
    <property type="match status" value="1"/>
</dbReference>
<keyword evidence="5" id="KW-0812">Transmembrane</keyword>
<dbReference type="Gene3D" id="2.60.40.2380">
    <property type="match status" value="1"/>
</dbReference>
<dbReference type="InterPro" id="IPR000160">
    <property type="entry name" value="GGDEF_dom"/>
</dbReference>
<dbReference type="InterPro" id="IPR011622">
    <property type="entry name" value="7TMR_DISM_rcpt_extracell_dom2"/>
</dbReference>
<dbReference type="GO" id="GO:0043709">
    <property type="term" value="P:cell adhesion involved in single-species biofilm formation"/>
    <property type="evidence" value="ECO:0007669"/>
    <property type="project" value="TreeGrafter"/>
</dbReference>
<sequence length="623" mass="69602">MQFSAPTTRITDKWLFAMTVVFVVALLVLFTNNALNQPRQYFWPAVTEWVSEQNQASYESILAGPDSAWQEAVNPINAGLSDEPIWLRFTLPVTQIDQHGTYIDIGYPLLDSIDVWIQHGSETTHYHAGDAQPFAQRDNKYHGFLFPVPDYGSAVSVIMRVQSTSVVKVPVKIWQQKAFWEHISNTNLVMGLFFGLLLAIALSNLFFFFTTRTLTFIFYTGYVICLGLTLATLHGFAYKYLWPAQPWFQSKAISLFASTTLIFAVVFSASLLEIRTYSKRLSTVFNALAGAFGLIAASALFLDYAVSIRIFLVLLTITVFLIMGVAIWLARKKVSVAGYYALAWGALLVSAFTASLDNLDIVAISIPSQVLLLYGATIEVLMLAFILAISYSRQRDFMLSAKEDALEKEREAVRAKQALIDLQQTTQDELEYKVGERTLELEIALRELSEANRELEKLNTIDPLTGIRNRRHFDKRLQAEGRRSRREQTPLALAMVDIDHFKSVNDQHGHSAGDACIQHVATILQQQLKRLSDDVCRYGGEEFGLILPNTDTAGAQQLLEAMRAEIEANPCQFDGTSISLTISAGVASGVIAFGDEETSLLKTADERLYQAKQAGRNRVVAEQ</sequence>
<evidence type="ECO:0000256" key="1">
    <source>
        <dbReference type="ARBA" id="ARBA00001946"/>
    </source>
</evidence>
<evidence type="ECO:0000313" key="7">
    <source>
        <dbReference type="EMBL" id="SHG95201.1"/>
    </source>
</evidence>
<dbReference type="SUPFAM" id="SSF55073">
    <property type="entry name" value="Nucleotide cyclase"/>
    <property type="match status" value="1"/>
</dbReference>
<name>A0A1M5P0A7_9ALTE</name>
<gene>
    <name evidence="7" type="ORF">SAMN05216361_3420</name>
</gene>
<feature type="transmembrane region" description="Helical" evidence="5">
    <location>
        <begin position="371"/>
        <end position="392"/>
    </location>
</feature>
<dbReference type="InterPro" id="IPR029787">
    <property type="entry name" value="Nucleotide_cyclase"/>
</dbReference>
<feature type="transmembrane region" description="Helical" evidence="5">
    <location>
        <begin position="188"/>
        <end position="209"/>
    </location>
</feature>
<feature type="transmembrane region" description="Helical" evidence="5">
    <location>
        <begin position="253"/>
        <end position="272"/>
    </location>
</feature>
<feature type="transmembrane region" description="Helical" evidence="5">
    <location>
        <begin position="337"/>
        <end position="356"/>
    </location>
</feature>
<feature type="transmembrane region" description="Helical" evidence="5">
    <location>
        <begin position="308"/>
        <end position="330"/>
    </location>
</feature>